<dbReference type="AlphaFoldDB" id="A0A5C5V1Y2"/>
<dbReference type="RefSeq" id="WP_146434549.1">
    <property type="nucleotide sequence ID" value="NZ_SJPF01000004.1"/>
</dbReference>
<evidence type="ECO:0000313" key="1">
    <source>
        <dbReference type="EMBL" id="TWT31973.1"/>
    </source>
</evidence>
<keyword evidence="2" id="KW-1185">Reference proteome</keyword>
<accession>A0A5C5V1Y2</accession>
<proteinExistence type="predicted"/>
<dbReference type="OrthoDB" id="9182687at2"/>
<organism evidence="1 2">
    <name type="scientific">Blastopirellula retiformator</name>
    <dbReference type="NCBI Taxonomy" id="2527970"/>
    <lineage>
        <taxon>Bacteria</taxon>
        <taxon>Pseudomonadati</taxon>
        <taxon>Planctomycetota</taxon>
        <taxon>Planctomycetia</taxon>
        <taxon>Pirellulales</taxon>
        <taxon>Pirellulaceae</taxon>
        <taxon>Blastopirellula</taxon>
    </lineage>
</organism>
<evidence type="ECO:0000313" key="2">
    <source>
        <dbReference type="Proteomes" id="UP000318878"/>
    </source>
</evidence>
<protein>
    <submittedName>
        <fullName evidence="1">Uncharacterized protein</fullName>
    </submittedName>
</protein>
<dbReference type="EMBL" id="SJPF01000004">
    <property type="protein sequence ID" value="TWT31973.1"/>
    <property type="molecule type" value="Genomic_DNA"/>
</dbReference>
<name>A0A5C5V1Y2_9BACT</name>
<sequence length="176" mass="20212">MNADIDPKKLTPKSPISEVAWRLWEKKNLNIHRGVVEWHVDQPFESVHDLATHIRTGVKTEFRPGWLRGFGFGTVLHFQSLSPDFAQICQHIDGRNKKNGVWQWAVLQFDDDKVAIGVHTWMHGYLHPVYESILARLEANGYQCKSTDAEVDKLIATLTKIHDYCSPVQLVARFIP</sequence>
<comment type="caution">
    <text evidence="1">The sequence shown here is derived from an EMBL/GenBank/DDBJ whole genome shotgun (WGS) entry which is preliminary data.</text>
</comment>
<gene>
    <name evidence="1" type="ORF">Enr8_38990</name>
</gene>
<reference evidence="1 2" key="1">
    <citation type="submission" date="2019-02" db="EMBL/GenBank/DDBJ databases">
        <title>Deep-cultivation of Planctomycetes and their phenomic and genomic characterization uncovers novel biology.</title>
        <authorList>
            <person name="Wiegand S."/>
            <person name="Jogler M."/>
            <person name="Boedeker C."/>
            <person name="Pinto D."/>
            <person name="Vollmers J."/>
            <person name="Rivas-Marin E."/>
            <person name="Kohn T."/>
            <person name="Peeters S.H."/>
            <person name="Heuer A."/>
            <person name="Rast P."/>
            <person name="Oberbeckmann S."/>
            <person name="Bunk B."/>
            <person name="Jeske O."/>
            <person name="Meyerdierks A."/>
            <person name="Storesund J.E."/>
            <person name="Kallscheuer N."/>
            <person name="Luecker S."/>
            <person name="Lage O.M."/>
            <person name="Pohl T."/>
            <person name="Merkel B.J."/>
            <person name="Hornburger P."/>
            <person name="Mueller R.-W."/>
            <person name="Bruemmer F."/>
            <person name="Labrenz M."/>
            <person name="Spormann A.M."/>
            <person name="Op Den Camp H."/>
            <person name="Overmann J."/>
            <person name="Amann R."/>
            <person name="Jetten M.S.M."/>
            <person name="Mascher T."/>
            <person name="Medema M.H."/>
            <person name="Devos D.P."/>
            <person name="Kaster A.-K."/>
            <person name="Ovreas L."/>
            <person name="Rohde M."/>
            <person name="Galperin M.Y."/>
            <person name="Jogler C."/>
        </authorList>
    </citation>
    <scope>NUCLEOTIDE SEQUENCE [LARGE SCALE GENOMIC DNA]</scope>
    <source>
        <strain evidence="1 2">Enr8</strain>
    </source>
</reference>
<dbReference type="Proteomes" id="UP000318878">
    <property type="component" value="Unassembled WGS sequence"/>
</dbReference>